<dbReference type="AlphaFoldDB" id="A0A840KE79"/>
<comment type="caution">
    <text evidence="1">The sequence shown here is derived from an EMBL/GenBank/DDBJ whole genome shotgun (WGS) entry which is preliminary data.</text>
</comment>
<proteinExistence type="predicted"/>
<dbReference type="RefSeq" id="WP_228461076.1">
    <property type="nucleotide sequence ID" value="NZ_JACHLE010000005.1"/>
</dbReference>
<keyword evidence="2" id="KW-1185">Reference proteome</keyword>
<sequence length="180" mass="20235">MKKNTDDTKVLPGDFRVRFLCILIFFISHSVFASGDTIRDSPYIYVTEGTVVFNSKDIYTSGKQTQTAQKKKKFATSCKKIVNKKEIKKQNNLHQTKIYASKTQFHSTPFKSSSFFLSGHDKSTAIPVNQQNDATGTPASALYILTFPCLSVSVREYKYFILKNTSASTICIRPPPVLLT</sequence>
<accession>A0A840KE79</accession>
<dbReference type="Proteomes" id="UP000592180">
    <property type="component" value="Unassembled WGS sequence"/>
</dbReference>
<evidence type="ECO:0000313" key="2">
    <source>
        <dbReference type="Proteomes" id="UP000592180"/>
    </source>
</evidence>
<organism evidence="1 2">
    <name type="scientific">Chryseobacterium defluvii</name>
    <dbReference type="NCBI Taxonomy" id="160396"/>
    <lineage>
        <taxon>Bacteria</taxon>
        <taxon>Pseudomonadati</taxon>
        <taxon>Bacteroidota</taxon>
        <taxon>Flavobacteriia</taxon>
        <taxon>Flavobacteriales</taxon>
        <taxon>Weeksellaceae</taxon>
        <taxon>Chryseobacterium group</taxon>
        <taxon>Chryseobacterium</taxon>
    </lineage>
</organism>
<protein>
    <submittedName>
        <fullName evidence="1">Uncharacterized protein</fullName>
    </submittedName>
</protein>
<dbReference type="EMBL" id="JACHLE010000005">
    <property type="protein sequence ID" value="MBB4807701.1"/>
    <property type="molecule type" value="Genomic_DNA"/>
</dbReference>
<evidence type="ECO:0000313" key="1">
    <source>
        <dbReference type="EMBL" id="MBB4807701.1"/>
    </source>
</evidence>
<gene>
    <name evidence="1" type="ORF">HNP38_003017</name>
</gene>
<reference evidence="1 2" key="1">
    <citation type="submission" date="2020-08" db="EMBL/GenBank/DDBJ databases">
        <title>Functional genomics of gut bacteria from endangered species of beetles.</title>
        <authorList>
            <person name="Carlos-Shanley C."/>
        </authorList>
    </citation>
    <scope>NUCLEOTIDE SEQUENCE [LARGE SCALE GENOMIC DNA]</scope>
    <source>
        <strain evidence="1 2">S00151</strain>
    </source>
</reference>
<name>A0A840KE79_9FLAO</name>